<organism evidence="8 9">
    <name type="scientific">Pithovirus sibericum</name>
    <dbReference type="NCBI Taxonomy" id="1450746"/>
    <lineage>
        <taxon>Viruses</taxon>
        <taxon>Pithoviruses</taxon>
        <taxon>Orthopithovirinae</taxon>
        <taxon>Alphapithovirus</taxon>
        <taxon>Alphapithovirus sibericum</taxon>
    </lineage>
</organism>
<feature type="transmembrane region" description="Helical" evidence="7">
    <location>
        <begin position="175"/>
        <end position="196"/>
    </location>
</feature>
<dbReference type="RefSeq" id="YP_009001342.1">
    <property type="nucleotide sequence ID" value="NC_023423.1"/>
</dbReference>
<dbReference type="UniPathway" id="UPA00326"/>
<dbReference type="InterPro" id="IPR000358">
    <property type="entry name" value="RNR_small_fam"/>
</dbReference>
<dbReference type="Pfam" id="PF00268">
    <property type="entry name" value="Ribonuc_red_sm"/>
    <property type="match status" value="1"/>
</dbReference>
<gene>
    <name evidence="8" type="ORF">pv_441</name>
</gene>
<evidence type="ECO:0000256" key="1">
    <source>
        <dbReference type="ARBA" id="ARBA00001962"/>
    </source>
</evidence>
<dbReference type="CDD" id="cd01049">
    <property type="entry name" value="RNRR2"/>
    <property type="match status" value="1"/>
</dbReference>
<sequence>MQIQPSRASQICQLVSQLSAVCSTIQPAERYSLFPIRDEATYSYFNRHVATVWTNTEMNFHDDREDFDQLPPVQQRMVSLILAFFSSADGVILNNLAFRFILEAETLEERAFYIVQQFMELIHSEGYSLAINSMIGDIDKRNELFEAANNHPSIIRKNEFMEKYLLSDIERPYRLVAFACAEGIFFISAFLFVFWFRSKGKLPNFIFLNEQVSKDETLHRDFACHLYRKTRGSSIEEAKVLEIVQEAVDIEVDFVNEVLREEADDLTREQSKSYIYRLANSLLYNLGHSSNYEEGDLPSWMNDLAMQQKSNLYEVDGGNYRSRGVNNQETQNVSADYDDCTDF</sequence>
<comment type="cofactor">
    <cofactor evidence="1">
        <name>Fe cation</name>
        <dbReference type="ChEBI" id="CHEBI:24875"/>
    </cofactor>
</comment>
<keyword evidence="7" id="KW-0472">Membrane</keyword>
<dbReference type="EC" id="1.17.4.1" evidence="3"/>
<evidence type="ECO:0000256" key="7">
    <source>
        <dbReference type="SAM" id="Phobius"/>
    </source>
</evidence>
<evidence type="ECO:0000256" key="4">
    <source>
        <dbReference type="ARBA" id="ARBA00023002"/>
    </source>
</evidence>
<dbReference type="Gene3D" id="1.10.620.20">
    <property type="entry name" value="Ribonucleotide Reductase, subunit A"/>
    <property type="match status" value="1"/>
</dbReference>
<protein>
    <recommendedName>
        <fullName evidence="3">ribonucleoside-diphosphate reductase</fullName>
        <ecNumber evidence="3">1.17.4.1</ecNumber>
    </recommendedName>
</protein>
<feature type="region of interest" description="Disordered" evidence="6">
    <location>
        <begin position="317"/>
        <end position="343"/>
    </location>
</feature>
<keyword evidence="4" id="KW-0560">Oxidoreductase</keyword>
<keyword evidence="7" id="KW-1133">Transmembrane helix</keyword>
<keyword evidence="5" id="KW-0408">Iron</keyword>
<reference evidence="8 9" key="1">
    <citation type="journal article" date="2014" name="Proc. Natl. Acad. Sci. U.S.A.">
        <title>Thirty-thousand-year-old distant relative of giant icosahedral DNA viruses with a pandoravirus morphology.</title>
        <authorList>
            <person name="Legendre M."/>
            <person name="Bartoli J."/>
            <person name="Shmakova L."/>
            <person name="Jeudy S."/>
            <person name="Labadie K."/>
            <person name="Adrait A."/>
            <person name="Lescot M."/>
            <person name="Poirot O."/>
            <person name="Bertaux L."/>
            <person name="Bruley C."/>
            <person name="Coute Y."/>
            <person name="Rivkina E."/>
            <person name="Abergel C."/>
            <person name="Claverie J.M."/>
        </authorList>
    </citation>
    <scope>NUCLEOTIDE SEQUENCE [LARGE SCALE GENOMIC DNA]</scope>
    <source>
        <strain evidence="8">P1084-T</strain>
    </source>
</reference>
<dbReference type="KEGG" id="vg:18266468"/>
<evidence type="ECO:0000256" key="5">
    <source>
        <dbReference type="ARBA" id="ARBA00023004"/>
    </source>
</evidence>
<evidence type="ECO:0000256" key="3">
    <source>
        <dbReference type="ARBA" id="ARBA00012274"/>
    </source>
</evidence>
<keyword evidence="9" id="KW-1185">Reference proteome</keyword>
<keyword evidence="7" id="KW-0812">Transmembrane</keyword>
<dbReference type="SUPFAM" id="SSF47240">
    <property type="entry name" value="Ferritin-like"/>
    <property type="match status" value="1"/>
</dbReference>
<dbReference type="Proteomes" id="UP000202176">
    <property type="component" value="Segment"/>
</dbReference>
<evidence type="ECO:0000256" key="6">
    <source>
        <dbReference type="SAM" id="MobiDB-lite"/>
    </source>
</evidence>
<dbReference type="GO" id="GO:0004748">
    <property type="term" value="F:ribonucleoside-diphosphate reductase activity, thioredoxin disulfide as acceptor"/>
    <property type="evidence" value="ECO:0007669"/>
    <property type="project" value="UniProtKB-EC"/>
</dbReference>
<dbReference type="OrthoDB" id="4477at10239"/>
<evidence type="ECO:0000313" key="9">
    <source>
        <dbReference type="Proteomes" id="UP000202176"/>
    </source>
</evidence>
<dbReference type="EMBL" id="KF740664">
    <property type="protein sequence ID" value="AHH02007.1"/>
    <property type="molecule type" value="Genomic_DNA"/>
</dbReference>
<comment type="similarity">
    <text evidence="2">Belongs to the ribonucleoside diphosphate reductase small chain family.</text>
</comment>
<dbReference type="InterPro" id="IPR009078">
    <property type="entry name" value="Ferritin-like_SF"/>
</dbReference>
<dbReference type="GeneID" id="18266468"/>
<evidence type="ECO:0000313" key="8">
    <source>
        <dbReference type="EMBL" id="AHH02007.1"/>
    </source>
</evidence>
<dbReference type="InterPro" id="IPR033909">
    <property type="entry name" value="RNR_small"/>
</dbReference>
<dbReference type="InterPro" id="IPR012348">
    <property type="entry name" value="RNR-like"/>
</dbReference>
<feature type="compositionally biased region" description="Polar residues" evidence="6">
    <location>
        <begin position="324"/>
        <end position="334"/>
    </location>
</feature>
<dbReference type="PANTHER" id="PTHR23409:SF18">
    <property type="entry name" value="RIBONUCLEOSIDE-DIPHOSPHATE REDUCTASE SUBUNIT M2"/>
    <property type="match status" value="1"/>
</dbReference>
<proteinExistence type="inferred from homology"/>
<accession>W5S6P8</accession>
<dbReference type="GO" id="GO:0009263">
    <property type="term" value="P:deoxyribonucleotide biosynthetic process"/>
    <property type="evidence" value="ECO:0007669"/>
    <property type="project" value="InterPro"/>
</dbReference>
<evidence type="ECO:0000256" key="2">
    <source>
        <dbReference type="ARBA" id="ARBA00009303"/>
    </source>
</evidence>
<dbReference type="PANTHER" id="PTHR23409">
    <property type="entry name" value="RIBONUCLEOSIDE-DIPHOSPHATE REDUCTASE SMALL CHAIN"/>
    <property type="match status" value="1"/>
</dbReference>
<name>W5S6P8_9VIRU</name>